<dbReference type="EMBL" id="FZOR01000017">
    <property type="protein sequence ID" value="SNT13916.1"/>
    <property type="molecule type" value="Genomic_DNA"/>
</dbReference>
<sequence length="202" mass="22351">MERPSRAAHAGPPRSYQLDGDVYELTGSWWPLLERLAYEHWQVNLLLDITHDAGELFGRLMDPHDDLGLPDLRHVAETLVQAATGRPWWVAQRLLVTADAHWELLDGTCLTAGVDLAVLIDTAPARACNVIYAWLVEGADDKARDRLDHKLTLPPPELVRAPSPQAQEWMAEREGASFMAAMGAARSEGLLKPPQPQGSRLA</sequence>
<protein>
    <submittedName>
        <fullName evidence="1">Uncharacterized protein</fullName>
    </submittedName>
</protein>
<evidence type="ECO:0000313" key="1">
    <source>
        <dbReference type="EMBL" id="SNT13916.1"/>
    </source>
</evidence>
<gene>
    <name evidence="1" type="ORF">SAMN05443665_101731</name>
</gene>
<dbReference type="OrthoDB" id="4243603at2"/>
<proteinExistence type="predicted"/>
<dbReference type="Proteomes" id="UP000198318">
    <property type="component" value="Unassembled WGS sequence"/>
</dbReference>
<organism evidence="1 2">
    <name type="scientific">Actinomadura meyerae</name>
    <dbReference type="NCBI Taxonomy" id="240840"/>
    <lineage>
        <taxon>Bacteria</taxon>
        <taxon>Bacillati</taxon>
        <taxon>Actinomycetota</taxon>
        <taxon>Actinomycetes</taxon>
        <taxon>Streptosporangiales</taxon>
        <taxon>Thermomonosporaceae</taxon>
        <taxon>Actinomadura</taxon>
    </lineage>
</organism>
<name>A0A239K629_9ACTN</name>
<keyword evidence="2" id="KW-1185">Reference proteome</keyword>
<dbReference type="RefSeq" id="WP_089327347.1">
    <property type="nucleotide sequence ID" value="NZ_FZOR01000017.1"/>
</dbReference>
<dbReference type="AlphaFoldDB" id="A0A239K629"/>
<reference evidence="1 2" key="1">
    <citation type="submission" date="2017-06" db="EMBL/GenBank/DDBJ databases">
        <authorList>
            <person name="Kim H.J."/>
            <person name="Triplett B.A."/>
        </authorList>
    </citation>
    <scope>NUCLEOTIDE SEQUENCE [LARGE SCALE GENOMIC DNA]</scope>
    <source>
        <strain evidence="1 2">DSM 44715</strain>
    </source>
</reference>
<accession>A0A239K629</accession>
<evidence type="ECO:0000313" key="2">
    <source>
        <dbReference type="Proteomes" id="UP000198318"/>
    </source>
</evidence>